<keyword evidence="1" id="KW-0812">Transmembrane</keyword>
<evidence type="ECO:0000256" key="1">
    <source>
        <dbReference type="SAM" id="Phobius"/>
    </source>
</evidence>
<dbReference type="EnsemblPlants" id="AET2Gv21238500.12">
    <property type="protein sequence ID" value="AET2Gv21238500.12"/>
    <property type="gene ID" value="AET2Gv21238500"/>
</dbReference>
<keyword evidence="1" id="KW-1133">Transmembrane helix</keyword>
<keyword evidence="3" id="KW-1185">Reference proteome</keyword>
<reference evidence="2" key="3">
    <citation type="journal article" date="2017" name="Nature">
        <title>Genome sequence of the progenitor of the wheat D genome Aegilops tauschii.</title>
        <authorList>
            <person name="Luo M.C."/>
            <person name="Gu Y.Q."/>
            <person name="Puiu D."/>
            <person name="Wang H."/>
            <person name="Twardziok S.O."/>
            <person name="Deal K.R."/>
            <person name="Huo N."/>
            <person name="Zhu T."/>
            <person name="Wang L."/>
            <person name="Wang Y."/>
            <person name="McGuire P.E."/>
            <person name="Liu S."/>
            <person name="Long H."/>
            <person name="Ramasamy R.K."/>
            <person name="Rodriguez J.C."/>
            <person name="Van S.L."/>
            <person name="Yuan L."/>
            <person name="Wang Z."/>
            <person name="Xia Z."/>
            <person name="Xiao L."/>
            <person name="Anderson O.D."/>
            <person name="Ouyang S."/>
            <person name="Liang Y."/>
            <person name="Zimin A.V."/>
            <person name="Pertea G."/>
            <person name="Qi P."/>
            <person name="Bennetzen J.L."/>
            <person name="Dai X."/>
            <person name="Dawson M.W."/>
            <person name="Muller H.G."/>
            <person name="Kugler K."/>
            <person name="Rivarola-Duarte L."/>
            <person name="Spannagl M."/>
            <person name="Mayer K.F.X."/>
            <person name="Lu F.H."/>
            <person name="Bevan M.W."/>
            <person name="Leroy P."/>
            <person name="Li P."/>
            <person name="You F.M."/>
            <person name="Sun Q."/>
            <person name="Liu Z."/>
            <person name="Lyons E."/>
            <person name="Wicker T."/>
            <person name="Salzberg S.L."/>
            <person name="Devos K.M."/>
            <person name="Dvorak J."/>
        </authorList>
    </citation>
    <scope>NUCLEOTIDE SEQUENCE [LARGE SCALE GENOMIC DNA]</scope>
    <source>
        <strain evidence="2">cv. AL8/78</strain>
    </source>
</reference>
<feature type="transmembrane region" description="Helical" evidence="1">
    <location>
        <begin position="9"/>
        <end position="30"/>
    </location>
</feature>
<dbReference type="AlphaFoldDB" id="A0A453DH25"/>
<reference evidence="3" key="2">
    <citation type="journal article" date="2017" name="Nat. Plants">
        <title>The Aegilops tauschii genome reveals multiple impacts of transposons.</title>
        <authorList>
            <person name="Zhao G."/>
            <person name="Zou C."/>
            <person name="Li K."/>
            <person name="Wang K."/>
            <person name="Li T."/>
            <person name="Gao L."/>
            <person name="Zhang X."/>
            <person name="Wang H."/>
            <person name="Yang Z."/>
            <person name="Liu X."/>
            <person name="Jiang W."/>
            <person name="Mao L."/>
            <person name="Kong X."/>
            <person name="Jiao Y."/>
            <person name="Jia J."/>
        </authorList>
    </citation>
    <scope>NUCLEOTIDE SEQUENCE [LARGE SCALE GENOMIC DNA]</scope>
    <source>
        <strain evidence="3">cv. AL8/78</strain>
    </source>
</reference>
<name>A0A453DH25_AEGTS</name>
<protein>
    <submittedName>
        <fullName evidence="2">Uncharacterized protein</fullName>
    </submittedName>
</protein>
<keyword evidence="1" id="KW-0472">Membrane</keyword>
<proteinExistence type="predicted"/>
<accession>A0A453DH25</accession>
<reference evidence="2" key="4">
    <citation type="submission" date="2019-03" db="UniProtKB">
        <authorList>
            <consortium name="EnsemblPlants"/>
        </authorList>
    </citation>
    <scope>IDENTIFICATION</scope>
</reference>
<reference evidence="2" key="5">
    <citation type="journal article" date="2021" name="G3 (Bethesda)">
        <title>Aegilops tauschii genome assembly Aet v5.0 features greater sequence contiguity and improved annotation.</title>
        <authorList>
            <person name="Wang L."/>
            <person name="Zhu T."/>
            <person name="Rodriguez J.C."/>
            <person name="Deal K.R."/>
            <person name="Dubcovsky J."/>
            <person name="McGuire P.E."/>
            <person name="Lux T."/>
            <person name="Spannagl M."/>
            <person name="Mayer K.F.X."/>
            <person name="Baldrich P."/>
            <person name="Meyers B.C."/>
            <person name="Huo N."/>
            <person name="Gu Y.Q."/>
            <person name="Zhou H."/>
            <person name="Devos K.M."/>
            <person name="Bennetzen J.L."/>
            <person name="Unver T."/>
            <person name="Budak H."/>
            <person name="Gulick P.J."/>
            <person name="Galiba G."/>
            <person name="Kalapos B."/>
            <person name="Nelson D.R."/>
            <person name="Li P."/>
            <person name="You F.M."/>
            <person name="Luo M.C."/>
            <person name="Dvorak J."/>
        </authorList>
    </citation>
    <scope>NUCLEOTIDE SEQUENCE [LARGE SCALE GENOMIC DNA]</scope>
    <source>
        <strain evidence="2">cv. AL8/78</strain>
    </source>
</reference>
<dbReference type="Gramene" id="AET2Gv21238500.12">
    <property type="protein sequence ID" value="AET2Gv21238500.12"/>
    <property type="gene ID" value="AET2Gv21238500"/>
</dbReference>
<dbReference type="Proteomes" id="UP000015105">
    <property type="component" value="Chromosome 2D"/>
</dbReference>
<evidence type="ECO:0000313" key="3">
    <source>
        <dbReference type="Proteomes" id="UP000015105"/>
    </source>
</evidence>
<sequence length="37" mass="4263">LPTSAPNKMILSLSILLWQPYIFFSFSFLVQDEVYPG</sequence>
<evidence type="ECO:0000313" key="2">
    <source>
        <dbReference type="EnsemblPlants" id="AET2Gv21238500.12"/>
    </source>
</evidence>
<organism evidence="2 3">
    <name type="scientific">Aegilops tauschii subsp. strangulata</name>
    <name type="common">Goatgrass</name>
    <dbReference type="NCBI Taxonomy" id="200361"/>
    <lineage>
        <taxon>Eukaryota</taxon>
        <taxon>Viridiplantae</taxon>
        <taxon>Streptophyta</taxon>
        <taxon>Embryophyta</taxon>
        <taxon>Tracheophyta</taxon>
        <taxon>Spermatophyta</taxon>
        <taxon>Magnoliopsida</taxon>
        <taxon>Liliopsida</taxon>
        <taxon>Poales</taxon>
        <taxon>Poaceae</taxon>
        <taxon>BOP clade</taxon>
        <taxon>Pooideae</taxon>
        <taxon>Triticodae</taxon>
        <taxon>Triticeae</taxon>
        <taxon>Triticinae</taxon>
        <taxon>Aegilops</taxon>
    </lineage>
</organism>
<reference evidence="3" key="1">
    <citation type="journal article" date="2014" name="Science">
        <title>Ancient hybridizations among the ancestral genomes of bread wheat.</title>
        <authorList>
            <consortium name="International Wheat Genome Sequencing Consortium,"/>
            <person name="Marcussen T."/>
            <person name="Sandve S.R."/>
            <person name="Heier L."/>
            <person name="Spannagl M."/>
            <person name="Pfeifer M."/>
            <person name="Jakobsen K.S."/>
            <person name="Wulff B.B."/>
            <person name="Steuernagel B."/>
            <person name="Mayer K.F."/>
            <person name="Olsen O.A."/>
        </authorList>
    </citation>
    <scope>NUCLEOTIDE SEQUENCE [LARGE SCALE GENOMIC DNA]</scope>
    <source>
        <strain evidence="3">cv. AL8/78</strain>
    </source>
</reference>